<dbReference type="EMBL" id="HBIX01017745">
    <property type="protein sequence ID" value="CAE0720030.1"/>
    <property type="molecule type" value="Transcribed_RNA"/>
</dbReference>
<reference evidence="1" key="1">
    <citation type="submission" date="2021-01" db="EMBL/GenBank/DDBJ databases">
        <authorList>
            <person name="Corre E."/>
            <person name="Pelletier E."/>
            <person name="Niang G."/>
            <person name="Scheremetjew M."/>
            <person name="Finn R."/>
            <person name="Kale V."/>
            <person name="Holt S."/>
            <person name="Cochrane G."/>
            <person name="Meng A."/>
            <person name="Brown T."/>
            <person name="Cohen L."/>
        </authorList>
    </citation>
    <scope>NUCLEOTIDE SEQUENCE</scope>
    <source>
        <strain evidence="1">10249 10 AB</strain>
    </source>
</reference>
<evidence type="ECO:0000313" key="1">
    <source>
        <dbReference type="EMBL" id="CAE0720030.1"/>
    </source>
</evidence>
<organism evidence="1">
    <name type="scientific">Pseudo-nitzschia australis</name>
    <dbReference type="NCBI Taxonomy" id="44445"/>
    <lineage>
        <taxon>Eukaryota</taxon>
        <taxon>Sar</taxon>
        <taxon>Stramenopiles</taxon>
        <taxon>Ochrophyta</taxon>
        <taxon>Bacillariophyta</taxon>
        <taxon>Bacillariophyceae</taxon>
        <taxon>Bacillariophycidae</taxon>
        <taxon>Bacillariales</taxon>
        <taxon>Bacillariaceae</taxon>
        <taxon>Pseudo-nitzschia</taxon>
    </lineage>
</organism>
<dbReference type="AlphaFoldDB" id="A0A7S4EKI6"/>
<name>A0A7S4EKI6_9STRA</name>
<proteinExistence type="predicted"/>
<protein>
    <submittedName>
        <fullName evidence="1">Uncharacterized protein</fullName>
    </submittedName>
</protein>
<accession>A0A7S4EKI6</accession>
<sequence length="288" mass="31529">MATTTNNGSGEACDNMLIGYFYFIDINLWPNATATASGELRHGQVLIFGFQDIPGGLDLYLTDRAWGEDGNGTEGFVPNLLGEEGIVKFTTPSFGVPAGVAFGVGSDTLAYKYGDEWIDIDVNATQAESSGNITSENNETHYFDLGSDGDQVFLYCVGSDGKDRPVAGISYNGPFEKSESYGTNKSSAPDYFEDYDNSSGMNKTTLLVMPTIARGKERNKIFKQWSYVGPMKLNFYDLQDAIRDTEKNWIGTNPDMTRSKSGAYSPIDRTLVVPNAIALLLFCFLVLK</sequence>
<gene>
    <name evidence="1" type="ORF">PAUS00366_LOCUS12784</name>
</gene>